<dbReference type="STRING" id="1798375.A2773_05485"/>
<evidence type="ECO:0000313" key="2">
    <source>
        <dbReference type="Proteomes" id="UP000177383"/>
    </source>
</evidence>
<dbReference type="Proteomes" id="UP000177383">
    <property type="component" value="Unassembled WGS sequence"/>
</dbReference>
<accession>A0A1F5ZQ48</accession>
<gene>
    <name evidence="1" type="ORF">A2773_05485</name>
</gene>
<evidence type="ECO:0000313" key="1">
    <source>
        <dbReference type="EMBL" id="OGG14503.1"/>
    </source>
</evidence>
<sequence>MTQTTAPIRATTQEFLEIEDIIDDTLILKNGAAAIVLETTAVNFGLLSEEEQDALIYSYAAFLNSLSFPLQIVIMSKKMDISSYLNEIISSEGKETDITIKSQLKKYHQFIISIVKENKVLEKKFYLVLPFSPLELGAKGAFSSSKSKLNYSREYILGRAKASLIPKKDHVLRQLSRIGLKGQQLNTQELVEIFYAIFNPTTGKAELGDVKGYTKPLVEGLGEVR</sequence>
<name>A0A1F5ZQ48_9BACT</name>
<evidence type="ECO:0008006" key="3">
    <source>
        <dbReference type="Google" id="ProtNLM"/>
    </source>
</evidence>
<protein>
    <recommendedName>
        <fullName evidence="3">TraG P-loop domain-containing protein</fullName>
    </recommendedName>
</protein>
<organism evidence="1 2">
    <name type="scientific">Candidatus Gottesmanbacteria bacterium RIFCSPHIGHO2_01_FULL_39_10</name>
    <dbReference type="NCBI Taxonomy" id="1798375"/>
    <lineage>
        <taxon>Bacteria</taxon>
        <taxon>Candidatus Gottesmaniibacteriota</taxon>
    </lineage>
</organism>
<dbReference type="AlphaFoldDB" id="A0A1F5ZQ48"/>
<proteinExistence type="predicted"/>
<comment type="caution">
    <text evidence="1">The sequence shown here is derived from an EMBL/GenBank/DDBJ whole genome shotgun (WGS) entry which is preliminary data.</text>
</comment>
<reference evidence="1 2" key="1">
    <citation type="journal article" date="2016" name="Nat. Commun.">
        <title>Thousands of microbial genomes shed light on interconnected biogeochemical processes in an aquifer system.</title>
        <authorList>
            <person name="Anantharaman K."/>
            <person name="Brown C.T."/>
            <person name="Hug L.A."/>
            <person name="Sharon I."/>
            <person name="Castelle C.J."/>
            <person name="Probst A.J."/>
            <person name="Thomas B.C."/>
            <person name="Singh A."/>
            <person name="Wilkins M.J."/>
            <person name="Karaoz U."/>
            <person name="Brodie E.L."/>
            <person name="Williams K.H."/>
            <person name="Hubbard S.S."/>
            <person name="Banfield J.F."/>
        </authorList>
    </citation>
    <scope>NUCLEOTIDE SEQUENCE [LARGE SCALE GENOMIC DNA]</scope>
</reference>
<dbReference type="EMBL" id="MFJE01000015">
    <property type="protein sequence ID" value="OGG14503.1"/>
    <property type="molecule type" value="Genomic_DNA"/>
</dbReference>